<comment type="subunit">
    <text evidence="4">Monomer.</text>
</comment>
<sequence length="480" mass="52247">MTDLAIVESRADRASVHICEHLRDHLEWDAHEDDTRPPEAGGGTYYRLDGVELRSFEELHLDLERPADAFECDPDLLVFASRHSGETGALLTGHFTGNFGPAEFGGEPDTLAAACPNALAHFLDALEAYAPEGYDVGMECTHHGPTDVGCPSLFAELGSGDEQWDDPDAAAAVARAIADLRDSQPHNPPRLDDDEEARVDHGHVEENPDASHTHPAKRQFVGFGGNHYAPRFGRIVRETPWAVGHIAADWALEAMDHPSAHEDVLEAAFETSRADIAVLDGEWPVLESTLEDLGYRIVSETWIRSVRDRSLEVVDAVESELGAIDEGVRFGDHRTPSFTIADLPADLVDTAEGIDAERVRTVVESRTVAFETDNGGSRIGSRIALPVESDSHDEESSGPPRVSLVEELAAVLEEKYDSVTLEDEGVVAERTTFDPELAHTLGIPEGPKFGALADGESITVNGESIDPETVHSRQIERFPL</sequence>
<dbReference type="GO" id="GO:0106026">
    <property type="term" value="F:Gly-tRNA(Ala) deacylase activity"/>
    <property type="evidence" value="ECO:0007669"/>
    <property type="project" value="RHEA"/>
</dbReference>
<keyword evidence="3 4" id="KW-0862">Zinc</keyword>
<dbReference type="GO" id="GO:0019478">
    <property type="term" value="P:D-amino acid catabolic process"/>
    <property type="evidence" value="ECO:0007669"/>
    <property type="project" value="UniProtKB-UniRule"/>
</dbReference>
<comment type="function">
    <text evidence="4">D-aminoacyl-tRNA deacylase with broad substrate specificity. By recycling D-aminoacyl-tRNA to D-amino acids and free tRNA molecules, this enzyme counteracts the toxicity associated with the formation of D-aminoacyl-tRNA entities in vivo.</text>
</comment>
<gene>
    <name evidence="4" type="primary">dtdA</name>
    <name evidence="5" type="ORF">SAMN04487967_0621</name>
</gene>
<dbReference type="Proteomes" id="UP000199112">
    <property type="component" value="Unassembled WGS sequence"/>
</dbReference>
<reference evidence="6" key="1">
    <citation type="submission" date="2016-10" db="EMBL/GenBank/DDBJ databases">
        <authorList>
            <person name="Varghese N."/>
            <person name="Submissions S."/>
        </authorList>
    </citation>
    <scope>NUCLEOTIDE SEQUENCE [LARGE SCALE GENOMIC DNA]</scope>
    <source>
        <strain evidence="6">CGMCC 1.8981</strain>
    </source>
</reference>
<evidence type="ECO:0000313" key="6">
    <source>
        <dbReference type="Proteomes" id="UP000199112"/>
    </source>
</evidence>
<dbReference type="HAMAP" id="MF_00562">
    <property type="entry name" value="Deacylase_DtdA"/>
    <property type="match status" value="1"/>
</dbReference>
<dbReference type="PANTHER" id="PTHR34667:SF1">
    <property type="entry name" value="D-AMINOACYL-TRNA DEACYLASE"/>
    <property type="match status" value="1"/>
</dbReference>
<dbReference type="InterPro" id="IPR018033">
    <property type="entry name" value="Deacylase_DtdA_archaea"/>
</dbReference>
<keyword evidence="1 4" id="KW-0479">Metal-binding</keyword>
<comment type="catalytic activity">
    <reaction evidence="4">
        <text>glycyl-tRNA(Ala) + H2O = tRNA(Ala) + glycine + H(+)</text>
        <dbReference type="Rhea" id="RHEA:53744"/>
        <dbReference type="Rhea" id="RHEA-COMP:9657"/>
        <dbReference type="Rhea" id="RHEA-COMP:13640"/>
        <dbReference type="ChEBI" id="CHEBI:15377"/>
        <dbReference type="ChEBI" id="CHEBI:15378"/>
        <dbReference type="ChEBI" id="CHEBI:57305"/>
        <dbReference type="ChEBI" id="CHEBI:78442"/>
        <dbReference type="ChEBI" id="CHEBI:78522"/>
        <dbReference type="EC" id="3.1.1.96"/>
    </reaction>
</comment>
<dbReference type="GO" id="GO:0051499">
    <property type="term" value="F:D-aminoacyl-tRNA deacylase activity"/>
    <property type="evidence" value="ECO:0007669"/>
    <property type="project" value="UniProtKB-UniRule"/>
</dbReference>
<dbReference type="Gene3D" id="3.40.630.50">
    <property type="entry name" value="AF0625-like"/>
    <property type="match status" value="1"/>
</dbReference>
<dbReference type="InterPro" id="IPR007508">
    <property type="entry name" value="DtdA"/>
</dbReference>
<evidence type="ECO:0000313" key="5">
    <source>
        <dbReference type="EMBL" id="SEH12027.1"/>
    </source>
</evidence>
<evidence type="ECO:0000256" key="2">
    <source>
        <dbReference type="ARBA" id="ARBA00022801"/>
    </source>
</evidence>
<protein>
    <recommendedName>
        <fullName evidence="4">D-aminoacyl-tRNA deacylase</fullName>
        <ecNumber evidence="4">3.1.1.96</ecNumber>
    </recommendedName>
</protein>
<dbReference type="GO" id="GO:0008270">
    <property type="term" value="F:zinc ion binding"/>
    <property type="evidence" value="ECO:0007669"/>
    <property type="project" value="UniProtKB-UniRule"/>
</dbReference>
<dbReference type="OrthoDB" id="9863at2157"/>
<dbReference type="EMBL" id="FNWL01000001">
    <property type="protein sequence ID" value="SEH12027.1"/>
    <property type="molecule type" value="Genomic_DNA"/>
</dbReference>
<comment type="cofactor">
    <cofactor evidence="4">
        <name>Zn(2+)</name>
        <dbReference type="ChEBI" id="CHEBI:29105"/>
    </cofactor>
    <text evidence="4">Binds 2 Zn(2+) ions per subunit.</text>
</comment>
<dbReference type="Pfam" id="PF04414">
    <property type="entry name" value="tRNA_deacylase"/>
    <property type="match status" value="1"/>
</dbReference>
<dbReference type="PANTHER" id="PTHR34667">
    <property type="entry name" value="D-AMINOACYL-TRNA DEACYLASE"/>
    <property type="match status" value="1"/>
</dbReference>
<proteinExistence type="inferred from homology"/>
<dbReference type="Gene3D" id="3.40.50.10700">
    <property type="entry name" value="AF0625-like"/>
    <property type="match status" value="1"/>
</dbReference>
<dbReference type="EC" id="3.1.1.96" evidence="4"/>
<accession>A0A1H6FMB2</accession>
<dbReference type="AlphaFoldDB" id="A0A1H6FMB2"/>
<keyword evidence="6" id="KW-1185">Reference proteome</keyword>
<organism evidence="5 6">
    <name type="scientific">Natronorubrum sediminis</name>
    <dbReference type="NCBI Taxonomy" id="640943"/>
    <lineage>
        <taxon>Archaea</taxon>
        <taxon>Methanobacteriati</taxon>
        <taxon>Methanobacteriota</taxon>
        <taxon>Stenosarchaea group</taxon>
        <taxon>Halobacteria</taxon>
        <taxon>Halobacteriales</taxon>
        <taxon>Natrialbaceae</taxon>
        <taxon>Natronorubrum</taxon>
    </lineage>
</organism>
<keyword evidence="2 4" id="KW-0378">Hydrolase</keyword>
<dbReference type="NCBIfam" id="NF011435">
    <property type="entry name" value="PRK14866.1-1"/>
    <property type="match status" value="1"/>
</dbReference>
<evidence type="ECO:0000256" key="4">
    <source>
        <dbReference type="HAMAP-Rule" id="MF_00562"/>
    </source>
</evidence>
<dbReference type="RefSeq" id="WP_090504966.1">
    <property type="nucleotide sequence ID" value="NZ_FNWL01000001.1"/>
</dbReference>
<evidence type="ECO:0000256" key="1">
    <source>
        <dbReference type="ARBA" id="ARBA00022723"/>
    </source>
</evidence>
<evidence type="ECO:0000256" key="3">
    <source>
        <dbReference type="ARBA" id="ARBA00022833"/>
    </source>
</evidence>
<dbReference type="SUPFAM" id="SSF142535">
    <property type="entry name" value="AF0625-like"/>
    <property type="match status" value="1"/>
</dbReference>
<comment type="similarity">
    <text evidence="4">Belongs to the DtdA deacylase family.</text>
</comment>
<comment type="catalytic activity">
    <reaction evidence="4">
        <text>a D-aminoacyl-tRNA + H2O = a tRNA + a D-alpha-amino acid + H(+)</text>
        <dbReference type="Rhea" id="RHEA:13953"/>
        <dbReference type="Rhea" id="RHEA-COMP:10123"/>
        <dbReference type="Rhea" id="RHEA-COMP:10124"/>
        <dbReference type="ChEBI" id="CHEBI:15377"/>
        <dbReference type="ChEBI" id="CHEBI:15378"/>
        <dbReference type="ChEBI" id="CHEBI:59871"/>
        <dbReference type="ChEBI" id="CHEBI:78442"/>
        <dbReference type="ChEBI" id="CHEBI:79333"/>
        <dbReference type="EC" id="3.1.1.96"/>
    </reaction>
</comment>
<name>A0A1H6FMB2_9EURY</name>